<gene>
    <name evidence="13" type="ORF">U9M48_032856</name>
</gene>
<proteinExistence type="inferred from homology"/>
<reference evidence="13 14" key="1">
    <citation type="submission" date="2024-02" db="EMBL/GenBank/DDBJ databases">
        <title>High-quality chromosome-scale genome assembly of Pensacola bahiagrass (Paspalum notatum Flugge var. saurae).</title>
        <authorList>
            <person name="Vega J.M."/>
            <person name="Podio M."/>
            <person name="Orjuela J."/>
            <person name="Siena L.A."/>
            <person name="Pessino S.C."/>
            <person name="Combes M.C."/>
            <person name="Mariac C."/>
            <person name="Albertini E."/>
            <person name="Pupilli F."/>
            <person name="Ortiz J.P.A."/>
            <person name="Leblanc O."/>
        </authorList>
    </citation>
    <scope>NUCLEOTIDE SEQUENCE [LARGE SCALE GENOMIC DNA]</scope>
    <source>
        <strain evidence="13">R1</strain>
        <tissue evidence="13">Leaf</tissue>
    </source>
</reference>
<keyword evidence="8 10" id="KW-0472">Membrane</keyword>
<dbReference type="PANTHER" id="PTHR32285:SF28">
    <property type="entry name" value="XYLOGLUCAN O-ACETYLTRANSFERASE 2"/>
    <property type="match status" value="1"/>
</dbReference>
<evidence type="ECO:0000256" key="6">
    <source>
        <dbReference type="ARBA" id="ARBA00022989"/>
    </source>
</evidence>
<evidence type="ECO:0000313" key="14">
    <source>
        <dbReference type="Proteomes" id="UP001341281"/>
    </source>
</evidence>
<protein>
    <recommendedName>
        <fullName evidence="15">Trichome birefringence-like N-terminal domain-containing protein</fullName>
    </recommendedName>
</protein>
<keyword evidence="4 10" id="KW-0812">Transmembrane</keyword>
<feature type="domain" description="Trichome birefringence-like N-terminal" evidence="12">
    <location>
        <begin position="72"/>
        <end position="123"/>
    </location>
</feature>
<evidence type="ECO:0008006" key="15">
    <source>
        <dbReference type="Google" id="ProtNLM"/>
    </source>
</evidence>
<sequence length="553" mass="62821">MAKESIAPPDLHGRNHIRKPIHVLASGRTVALMLTTVLFGLLSTHHLVTFYHSPIQTHIPPQETKTGHEDKACNLFNGTWIRDFRGPVYNNITCPTMPESRNCGKYGKQMDYVNWKWAPHGCDMVRFEPQLFLNIVQGKTLAFAADSIGRNQMESLLCLLSQLGAHRAHELAPKVDVKTGSPSDTKDRGTPCRRTMSVKNARATDSAEYGCANGMKWRYLPRFVHHGEYNRFATDTRKGLHEMSIHLEAPEVEVGDPPGAGVRTCSGDRRRTGHPKHIPPPPKRTFSPTTQQFPYISNTKEVETPTKVYSDGKDKFVTWYFRSHNFTLKALWTKFLVEASEREVNGTLVEMHDIHLDKLDARLAANLQEINILVISSSRWFFRENYLYEGGKLIGCIYCSEDNITSFDVITAIQRALRTALNNLSNCRECGLQLTLVRTATPAHFENGFWNTGGYCNRTEPVGGEASTRTVEWEIRNAQVEEASRAQKESSHKGQMRIEILDITQAMSMRPDAHPGIHWNNKWMRGYSDCSHWCLPGPIDMWNELLLSVLKRY</sequence>
<evidence type="ECO:0000256" key="1">
    <source>
        <dbReference type="ARBA" id="ARBA00004323"/>
    </source>
</evidence>
<dbReference type="Pfam" id="PF13839">
    <property type="entry name" value="PC-Esterase"/>
    <property type="match status" value="2"/>
</dbReference>
<dbReference type="InterPro" id="IPR029962">
    <property type="entry name" value="TBL"/>
</dbReference>
<evidence type="ECO:0000259" key="12">
    <source>
        <dbReference type="Pfam" id="PF14416"/>
    </source>
</evidence>
<evidence type="ECO:0000256" key="8">
    <source>
        <dbReference type="ARBA" id="ARBA00023136"/>
    </source>
</evidence>
<comment type="subcellular location">
    <subcellularLocation>
        <location evidence="1">Golgi apparatus membrane</location>
        <topology evidence="1">Single-pass type II membrane protein</topology>
    </subcellularLocation>
</comment>
<keyword evidence="14" id="KW-1185">Reference proteome</keyword>
<feature type="non-terminal residue" evidence="13">
    <location>
        <position position="553"/>
    </location>
</feature>
<feature type="domain" description="Trichome birefringence-like C-terminal" evidence="11">
    <location>
        <begin position="126"/>
        <end position="163"/>
    </location>
</feature>
<name>A0AAQ3X5E2_PASNO</name>
<evidence type="ECO:0000256" key="5">
    <source>
        <dbReference type="ARBA" id="ARBA00022968"/>
    </source>
</evidence>
<feature type="transmembrane region" description="Helical" evidence="10">
    <location>
        <begin position="21"/>
        <end position="42"/>
    </location>
</feature>
<evidence type="ECO:0000256" key="10">
    <source>
        <dbReference type="SAM" id="Phobius"/>
    </source>
</evidence>
<keyword evidence="3" id="KW-0808">Transferase</keyword>
<dbReference type="PANTHER" id="PTHR32285">
    <property type="entry name" value="PROTEIN TRICHOME BIREFRINGENCE-LIKE 9-RELATED"/>
    <property type="match status" value="1"/>
</dbReference>
<accession>A0AAQ3X5E2</accession>
<evidence type="ECO:0000256" key="2">
    <source>
        <dbReference type="ARBA" id="ARBA00007727"/>
    </source>
</evidence>
<feature type="region of interest" description="Disordered" evidence="9">
    <location>
        <begin position="264"/>
        <end position="291"/>
    </location>
</feature>
<evidence type="ECO:0000256" key="4">
    <source>
        <dbReference type="ARBA" id="ARBA00022692"/>
    </source>
</evidence>
<dbReference type="Pfam" id="PF14416">
    <property type="entry name" value="PMR5N"/>
    <property type="match status" value="1"/>
</dbReference>
<evidence type="ECO:0000259" key="11">
    <source>
        <dbReference type="Pfam" id="PF13839"/>
    </source>
</evidence>
<keyword evidence="6 10" id="KW-1133">Transmembrane helix</keyword>
<keyword evidence="5" id="KW-0735">Signal-anchor</keyword>
<comment type="similarity">
    <text evidence="2">Belongs to the PC-esterase family. TBL subfamily.</text>
</comment>
<evidence type="ECO:0000313" key="13">
    <source>
        <dbReference type="EMBL" id="WVZ86007.1"/>
    </source>
</evidence>
<dbReference type="InterPro" id="IPR026057">
    <property type="entry name" value="TBL_C"/>
</dbReference>
<dbReference type="AlphaFoldDB" id="A0AAQ3X5E2"/>
<dbReference type="EMBL" id="CP144751">
    <property type="protein sequence ID" value="WVZ86007.1"/>
    <property type="molecule type" value="Genomic_DNA"/>
</dbReference>
<dbReference type="InterPro" id="IPR025846">
    <property type="entry name" value="TBL_N"/>
</dbReference>
<evidence type="ECO:0000256" key="7">
    <source>
        <dbReference type="ARBA" id="ARBA00023034"/>
    </source>
</evidence>
<evidence type="ECO:0000256" key="3">
    <source>
        <dbReference type="ARBA" id="ARBA00022679"/>
    </source>
</evidence>
<dbReference type="GO" id="GO:1990538">
    <property type="term" value="F:xylan O-acetyltransferase activity"/>
    <property type="evidence" value="ECO:0007669"/>
    <property type="project" value="UniProtKB-ARBA"/>
</dbReference>
<feature type="domain" description="Trichome birefringence-like C-terminal" evidence="11">
    <location>
        <begin position="300"/>
        <end position="548"/>
    </location>
</feature>
<organism evidence="13 14">
    <name type="scientific">Paspalum notatum var. saurae</name>
    <dbReference type="NCBI Taxonomy" id="547442"/>
    <lineage>
        <taxon>Eukaryota</taxon>
        <taxon>Viridiplantae</taxon>
        <taxon>Streptophyta</taxon>
        <taxon>Embryophyta</taxon>
        <taxon>Tracheophyta</taxon>
        <taxon>Spermatophyta</taxon>
        <taxon>Magnoliopsida</taxon>
        <taxon>Liliopsida</taxon>
        <taxon>Poales</taxon>
        <taxon>Poaceae</taxon>
        <taxon>PACMAD clade</taxon>
        <taxon>Panicoideae</taxon>
        <taxon>Andropogonodae</taxon>
        <taxon>Paspaleae</taxon>
        <taxon>Paspalinae</taxon>
        <taxon>Paspalum</taxon>
    </lineage>
</organism>
<dbReference type="Proteomes" id="UP001341281">
    <property type="component" value="Chromosome 07"/>
</dbReference>
<dbReference type="GO" id="GO:0000139">
    <property type="term" value="C:Golgi membrane"/>
    <property type="evidence" value="ECO:0007669"/>
    <property type="project" value="UniProtKB-SubCell"/>
</dbReference>
<evidence type="ECO:0000256" key="9">
    <source>
        <dbReference type="SAM" id="MobiDB-lite"/>
    </source>
</evidence>
<keyword evidence="7" id="KW-0333">Golgi apparatus</keyword>